<feature type="domain" description="VOC" evidence="4">
    <location>
        <begin position="61"/>
        <end position="178"/>
    </location>
</feature>
<proteinExistence type="inferred from homology"/>
<organism evidence="5 6">
    <name type="scientific">Rhodococcus sovatensis</name>
    <dbReference type="NCBI Taxonomy" id="1805840"/>
    <lineage>
        <taxon>Bacteria</taxon>
        <taxon>Bacillati</taxon>
        <taxon>Actinomycetota</taxon>
        <taxon>Actinomycetes</taxon>
        <taxon>Mycobacteriales</taxon>
        <taxon>Nocardiaceae</taxon>
        <taxon>Rhodococcus</taxon>
    </lineage>
</organism>
<dbReference type="InterPro" id="IPR037523">
    <property type="entry name" value="VOC_core"/>
</dbReference>
<dbReference type="InterPro" id="IPR000335">
    <property type="entry name" value="Bleomycin-R"/>
</dbReference>
<dbReference type="Pfam" id="PF20066">
    <property type="entry name" value="Glyoxalase_8"/>
    <property type="match status" value="1"/>
</dbReference>
<accession>A0ABZ2PFZ2</accession>
<dbReference type="Pfam" id="PF19581">
    <property type="entry name" value="Glyoxalase_7"/>
    <property type="match status" value="1"/>
</dbReference>
<evidence type="ECO:0000256" key="2">
    <source>
        <dbReference type="ARBA" id="ARBA00021572"/>
    </source>
</evidence>
<gene>
    <name evidence="5" type="ORF">WDS16_22715</name>
</gene>
<reference evidence="5 6" key="1">
    <citation type="submission" date="2024-03" db="EMBL/GenBank/DDBJ databases">
        <title>Natural products discovery in diverse microorganisms through a two-stage MS feature dereplication strategy.</title>
        <authorList>
            <person name="Zhang R."/>
        </authorList>
    </citation>
    <scope>NUCLEOTIDE SEQUENCE [LARGE SCALE GENOMIC DNA]</scope>
    <source>
        <strain evidence="5 6">18930</strain>
    </source>
</reference>
<evidence type="ECO:0000313" key="6">
    <source>
        <dbReference type="Proteomes" id="UP001432000"/>
    </source>
</evidence>
<dbReference type="SUPFAM" id="SSF54593">
    <property type="entry name" value="Glyoxalase/Bleomycin resistance protein/Dihydroxybiphenyl dioxygenase"/>
    <property type="match status" value="1"/>
</dbReference>
<keyword evidence="3" id="KW-0046">Antibiotic resistance</keyword>
<evidence type="ECO:0000256" key="1">
    <source>
        <dbReference type="ARBA" id="ARBA00011051"/>
    </source>
</evidence>
<comment type="similarity">
    <text evidence="1">Belongs to the bleomycin resistance protein family.</text>
</comment>
<dbReference type="EMBL" id="CP147846">
    <property type="protein sequence ID" value="WXG67996.1"/>
    <property type="molecule type" value="Genomic_DNA"/>
</dbReference>
<name>A0ABZ2PFZ2_9NOCA</name>
<evidence type="ECO:0000313" key="5">
    <source>
        <dbReference type="EMBL" id="WXG67996.1"/>
    </source>
</evidence>
<dbReference type="InterPro" id="IPR045517">
    <property type="entry name" value="Glyoxalase_8"/>
</dbReference>
<sequence>MQFDKVDVQGAARRLRESLYKMGIEIGLGRSLEVVAAQLGFRDWNTLAATLGKTAGGNGTELGGNVPVLRSFDESATRAFYVDYLGYDVEWEHRFEPGMPLYMRLRRSGSVLDLSEHHGDGTPGSVVWIPVRDARAFQRELKNTGHHAVRPGVDRDAPAGPTVTVIDPASNILRFCQPDYPDEHFI</sequence>
<protein>
    <recommendedName>
        <fullName evidence="2">Bleomycin resistance protein</fullName>
    </recommendedName>
</protein>
<dbReference type="PROSITE" id="PS51819">
    <property type="entry name" value="VOC"/>
    <property type="match status" value="1"/>
</dbReference>
<evidence type="ECO:0000256" key="3">
    <source>
        <dbReference type="ARBA" id="ARBA00023251"/>
    </source>
</evidence>
<keyword evidence="6" id="KW-1185">Reference proteome</keyword>
<dbReference type="RefSeq" id="WP_338887917.1">
    <property type="nucleotide sequence ID" value="NZ_CP147846.1"/>
</dbReference>
<dbReference type="InterPro" id="IPR029068">
    <property type="entry name" value="Glyas_Bleomycin-R_OHBP_Dase"/>
</dbReference>
<dbReference type="Proteomes" id="UP001432000">
    <property type="component" value="Chromosome"/>
</dbReference>
<dbReference type="Gene3D" id="3.10.180.10">
    <property type="entry name" value="2,3-Dihydroxybiphenyl 1,2-Dioxygenase, domain 1"/>
    <property type="match status" value="1"/>
</dbReference>
<evidence type="ECO:0000259" key="4">
    <source>
        <dbReference type="PROSITE" id="PS51819"/>
    </source>
</evidence>